<gene>
    <name evidence="4" type="ORF">EZ315_08505</name>
</gene>
<dbReference type="PANTHER" id="PTHR13504">
    <property type="entry name" value="FIDO DOMAIN-CONTAINING PROTEIN DDB_G0283145"/>
    <property type="match status" value="1"/>
</dbReference>
<evidence type="ECO:0000259" key="3">
    <source>
        <dbReference type="PROSITE" id="PS51459"/>
    </source>
</evidence>
<dbReference type="EMBL" id="SJSA01000001">
    <property type="protein sequence ID" value="TGG40697.1"/>
    <property type="molecule type" value="Genomic_DNA"/>
</dbReference>
<evidence type="ECO:0000313" key="4">
    <source>
        <dbReference type="EMBL" id="TGG40697.1"/>
    </source>
</evidence>
<dbReference type="SUPFAM" id="SSF140931">
    <property type="entry name" value="Fic-like"/>
    <property type="match status" value="1"/>
</dbReference>
<dbReference type="GeneID" id="82149830"/>
<dbReference type="Gene3D" id="1.10.3290.10">
    <property type="entry name" value="Fido-like domain"/>
    <property type="match status" value="1"/>
</dbReference>
<dbReference type="InterPro" id="IPR003812">
    <property type="entry name" value="Fido"/>
</dbReference>
<dbReference type="PANTHER" id="PTHR13504:SF38">
    <property type="entry name" value="FIDO DOMAIN-CONTAINING PROTEIN"/>
    <property type="match status" value="1"/>
</dbReference>
<evidence type="ECO:0000256" key="1">
    <source>
        <dbReference type="PIRSR" id="PIRSR640198-1"/>
    </source>
</evidence>
<dbReference type="RefSeq" id="WP_135471680.1">
    <property type="nucleotide sequence ID" value="NZ_CASRMO010000098.1"/>
</dbReference>
<feature type="binding site" evidence="2">
    <location>
        <begin position="198"/>
        <end position="205"/>
    </location>
    <ligand>
        <name>ATP</name>
        <dbReference type="ChEBI" id="CHEBI:30616"/>
    </ligand>
</feature>
<dbReference type="InterPro" id="IPR036597">
    <property type="entry name" value="Fido-like_dom_sf"/>
</dbReference>
<protein>
    <submittedName>
        <fullName evidence="4">Fic family protein</fullName>
    </submittedName>
</protein>
<feature type="active site" evidence="1">
    <location>
        <position position="194"/>
    </location>
</feature>
<dbReference type="AlphaFoldDB" id="A0A4Z0V991"/>
<keyword evidence="2" id="KW-0067">ATP-binding</keyword>
<dbReference type="GO" id="GO:0005524">
    <property type="term" value="F:ATP binding"/>
    <property type="evidence" value="ECO:0007669"/>
    <property type="project" value="UniProtKB-KW"/>
</dbReference>
<dbReference type="PROSITE" id="PS51459">
    <property type="entry name" value="FIDO"/>
    <property type="match status" value="1"/>
</dbReference>
<keyword evidence="5" id="KW-1185">Reference proteome</keyword>
<proteinExistence type="predicted"/>
<evidence type="ECO:0000256" key="2">
    <source>
        <dbReference type="PIRSR" id="PIRSR640198-2"/>
    </source>
</evidence>
<accession>A0A4Z0V991</accession>
<reference evidence="4 5" key="1">
    <citation type="submission" date="2019-02" db="EMBL/GenBank/DDBJ databases">
        <title>Isolation and identification of novel species under the genus Muribaculum.</title>
        <authorList>
            <person name="Miyake S."/>
            <person name="Ding Y."/>
            <person name="Low A."/>
            <person name="Soh M."/>
            <person name="Seedorf H."/>
        </authorList>
    </citation>
    <scope>NUCLEOTIDE SEQUENCE [LARGE SCALE GENOMIC DNA]</scope>
    <source>
        <strain evidence="4 5">TLL-A3</strain>
    </source>
</reference>
<keyword evidence="2" id="KW-0547">Nucleotide-binding</keyword>
<dbReference type="InterPro" id="IPR040198">
    <property type="entry name" value="Fido_containing"/>
</dbReference>
<sequence>MTFRTNLSGVMKYKSFVPPKISEYSFDSDKTVLAELSAEFARLDKCIIDLSDDQRTRLIKTEAHDSWLLSKDTPSNPFSFSLFQPNENSENLAHATDYAVEAVTELPISSRLIRNVHYIVCQSPDYDKKYRGEYRTSPVWIGGVDAVLTDALFVPPVAEDMDFAITDLENYINYSPENVFIKAAVIHYQFEMIHPFIDANGRIGRLLNILFLLANGVLSYPVLLQSHVIARDYNRYCNAIQYVNENGDISLWIKYWLDLMAESVKYTIQAIKNLDYYD</sequence>
<dbReference type="Proteomes" id="UP000297635">
    <property type="component" value="Unassembled WGS sequence"/>
</dbReference>
<evidence type="ECO:0000313" key="5">
    <source>
        <dbReference type="Proteomes" id="UP000297635"/>
    </source>
</evidence>
<organism evidence="4 5">
    <name type="scientific">Duncaniella freteri</name>
    <dbReference type="NCBI Taxonomy" id="2530391"/>
    <lineage>
        <taxon>Bacteria</taxon>
        <taxon>Pseudomonadati</taxon>
        <taxon>Bacteroidota</taxon>
        <taxon>Bacteroidia</taxon>
        <taxon>Bacteroidales</taxon>
        <taxon>Muribaculaceae</taxon>
        <taxon>Duncaniella</taxon>
    </lineage>
</organism>
<feature type="binding site" evidence="2">
    <location>
        <position position="244"/>
    </location>
    <ligand>
        <name>ATP</name>
        <dbReference type="ChEBI" id="CHEBI:30616"/>
    </ligand>
</feature>
<feature type="domain" description="Fido" evidence="3">
    <location>
        <begin position="108"/>
        <end position="258"/>
    </location>
</feature>
<dbReference type="Pfam" id="PF02661">
    <property type="entry name" value="Fic"/>
    <property type="match status" value="1"/>
</dbReference>
<name>A0A4Z0V991_9BACT</name>
<comment type="caution">
    <text evidence="4">The sequence shown here is derived from an EMBL/GenBank/DDBJ whole genome shotgun (WGS) entry which is preliminary data.</text>
</comment>